<reference evidence="1 2" key="1">
    <citation type="submission" date="2014-06" db="EMBL/GenBank/DDBJ databases">
        <title>Evolutionary Origins and Diversification of the Mycorrhizal Mutualists.</title>
        <authorList>
            <consortium name="DOE Joint Genome Institute"/>
            <consortium name="Mycorrhizal Genomics Consortium"/>
            <person name="Kohler A."/>
            <person name="Kuo A."/>
            <person name="Nagy L.G."/>
            <person name="Floudas D."/>
            <person name="Copeland A."/>
            <person name="Barry K.W."/>
            <person name="Cichocki N."/>
            <person name="Veneault-Fourrey C."/>
            <person name="LaButti K."/>
            <person name="Lindquist E.A."/>
            <person name="Lipzen A."/>
            <person name="Lundell T."/>
            <person name="Morin E."/>
            <person name="Murat C."/>
            <person name="Riley R."/>
            <person name="Ohm R."/>
            <person name="Sun H."/>
            <person name="Tunlid A."/>
            <person name="Henrissat B."/>
            <person name="Grigoriev I.V."/>
            <person name="Hibbett D.S."/>
            <person name="Martin F."/>
        </authorList>
    </citation>
    <scope>NUCLEOTIDE SEQUENCE [LARGE SCALE GENOMIC DNA]</scope>
    <source>
        <strain evidence="1 2">SS14</strain>
    </source>
</reference>
<dbReference type="Proteomes" id="UP000054279">
    <property type="component" value="Unassembled WGS sequence"/>
</dbReference>
<dbReference type="AlphaFoldDB" id="A0A0C9TH38"/>
<protein>
    <submittedName>
        <fullName evidence="1">Uncharacterized protein</fullName>
    </submittedName>
</protein>
<name>A0A0C9TH38_SPHS4</name>
<proteinExistence type="predicted"/>
<accession>A0A0C9TH38</accession>
<dbReference type="HOGENOM" id="CLU_1332686_0_0_1"/>
<gene>
    <name evidence="1" type="ORF">M422DRAFT_54482</name>
</gene>
<sequence length="206" mass="23361">MTLWGLLQPKTGKLFKGHSFNLYQKILVCTETATLPPNELVQLETWQRPSEFVPKVVQHLCDILEWDEAGEILTSVDGARKLTEKYLDSLWGLVPDKNGTPTKTPIPWTEIRRQRDDLGQFIEARRLPTDNVIFERPKDMPKNDLWEFIDHIIKGEKGGRGGVVAKTPSEENAPIVQFPPPPDFHVFAVISVLAADSSNRHCRAPE</sequence>
<evidence type="ECO:0000313" key="2">
    <source>
        <dbReference type="Proteomes" id="UP000054279"/>
    </source>
</evidence>
<dbReference type="EMBL" id="KN837298">
    <property type="protein sequence ID" value="KIJ28793.1"/>
    <property type="molecule type" value="Genomic_DNA"/>
</dbReference>
<keyword evidence="2" id="KW-1185">Reference proteome</keyword>
<organism evidence="1 2">
    <name type="scientific">Sphaerobolus stellatus (strain SS14)</name>
    <dbReference type="NCBI Taxonomy" id="990650"/>
    <lineage>
        <taxon>Eukaryota</taxon>
        <taxon>Fungi</taxon>
        <taxon>Dikarya</taxon>
        <taxon>Basidiomycota</taxon>
        <taxon>Agaricomycotina</taxon>
        <taxon>Agaricomycetes</taxon>
        <taxon>Phallomycetidae</taxon>
        <taxon>Geastrales</taxon>
        <taxon>Sphaerobolaceae</taxon>
        <taxon>Sphaerobolus</taxon>
    </lineage>
</organism>
<evidence type="ECO:0000313" key="1">
    <source>
        <dbReference type="EMBL" id="KIJ28793.1"/>
    </source>
</evidence>